<dbReference type="Proteomes" id="UP000023152">
    <property type="component" value="Unassembled WGS sequence"/>
</dbReference>
<dbReference type="InterPro" id="IPR039776">
    <property type="entry name" value="Pds5"/>
</dbReference>
<dbReference type="PANTHER" id="PTHR12663">
    <property type="entry name" value="ANDROGEN INDUCED INHIBITOR OF PROLIFERATION AS3 / PDS5-RELATED"/>
    <property type="match status" value="1"/>
</dbReference>
<keyword evidence="4" id="KW-1185">Reference proteome</keyword>
<dbReference type="GO" id="GO:0006281">
    <property type="term" value="P:DNA repair"/>
    <property type="evidence" value="ECO:0007669"/>
    <property type="project" value="TreeGrafter"/>
</dbReference>
<reference evidence="3 4" key="1">
    <citation type="journal article" date="2013" name="Curr. Biol.">
        <title>The Genome of the Foraminiferan Reticulomyxa filosa.</title>
        <authorList>
            <person name="Glockner G."/>
            <person name="Hulsmann N."/>
            <person name="Schleicher M."/>
            <person name="Noegel A.A."/>
            <person name="Eichinger L."/>
            <person name="Gallinger C."/>
            <person name="Pawlowski J."/>
            <person name="Sierra R."/>
            <person name="Euteneuer U."/>
            <person name="Pillet L."/>
            <person name="Moustafa A."/>
            <person name="Platzer M."/>
            <person name="Groth M."/>
            <person name="Szafranski K."/>
            <person name="Schliwa M."/>
        </authorList>
    </citation>
    <scope>NUCLEOTIDE SEQUENCE [LARGE SCALE GENOMIC DNA]</scope>
</reference>
<dbReference type="PANTHER" id="PTHR12663:SF0">
    <property type="entry name" value="PRECOCIOUS DISSOCIATION OF SISTERS 5, ISOFORM A"/>
    <property type="match status" value="1"/>
</dbReference>
<dbReference type="OrthoDB" id="200660at2759"/>
<comment type="subcellular location">
    <subcellularLocation>
        <location evidence="1">Nucleus</location>
    </subcellularLocation>
</comment>
<evidence type="ECO:0000256" key="1">
    <source>
        <dbReference type="ARBA" id="ARBA00004123"/>
    </source>
</evidence>
<evidence type="ECO:0000256" key="2">
    <source>
        <dbReference type="ARBA" id="ARBA00023242"/>
    </source>
</evidence>
<name>X6NGS8_RETFI</name>
<accession>X6NGS8</accession>
<proteinExistence type="predicted"/>
<dbReference type="GO" id="GO:0000785">
    <property type="term" value="C:chromatin"/>
    <property type="evidence" value="ECO:0007669"/>
    <property type="project" value="TreeGrafter"/>
</dbReference>
<gene>
    <name evidence="3" type="ORF">RFI_12031</name>
</gene>
<dbReference type="GO" id="GO:0005634">
    <property type="term" value="C:nucleus"/>
    <property type="evidence" value="ECO:0007669"/>
    <property type="project" value="UniProtKB-SubCell"/>
</dbReference>
<evidence type="ECO:0000313" key="3">
    <source>
        <dbReference type="EMBL" id="ETO25113.1"/>
    </source>
</evidence>
<comment type="caution">
    <text evidence="3">The sequence shown here is derived from an EMBL/GenBank/DDBJ whole genome shotgun (WGS) entry which is preliminary data.</text>
</comment>
<protein>
    <submittedName>
        <fullName evidence="3">Uncharacterized protein</fullName>
    </submittedName>
</protein>
<organism evidence="3 4">
    <name type="scientific">Reticulomyxa filosa</name>
    <dbReference type="NCBI Taxonomy" id="46433"/>
    <lineage>
        <taxon>Eukaryota</taxon>
        <taxon>Sar</taxon>
        <taxon>Rhizaria</taxon>
        <taxon>Retaria</taxon>
        <taxon>Foraminifera</taxon>
        <taxon>Monothalamids</taxon>
        <taxon>Reticulomyxidae</taxon>
        <taxon>Reticulomyxa</taxon>
    </lineage>
</organism>
<keyword evidence="2" id="KW-0539">Nucleus</keyword>
<dbReference type="Pfam" id="PF20168">
    <property type="entry name" value="PDS5"/>
    <property type="match status" value="1"/>
</dbReference>
<evidence type="ECO:0000313" key="4">
    <source>
        <dbReference type="Proteomes" id="UP000023152"/>
    </source>
</evidence>
<dbReference type="AlphaFoldDB" id="X6NGS8"/>
<sequence>MCTIFYEKISSLQVERFNFLQYITDMITEYHIAKLYNEKWFENNKFFCFFVKMAEMSQSSSVLTESEIVEVSAKGFIDSSLKPGVLKSRLEKVSAVLVRMVKEEEEMKVKLKTYLIPSLFLSGLLKHGDESIRLLLGCCYADLCRLYAPSGPLADEDMILQMFSLMFHQLTGLKQQSDSTINSDTYQLHFRILENLSVYTLFALLFNCKNGRSLLMELVRRLFSVVSPTQEQQVLFHIQTIIVGIIEQSEDKVDRDLVSYLLLHLCSPYKHMFPMRYDLASKILRRTHADMKKTVEDYMLQVLKDPTQAKKAKQEGQSPFFFLYIYFFEKKKEPLINT</sequence>
<dbReference type="EMBL" id="ASPP01008739">
    <property type="protein sequence ID" value="ETO25113.1"/>
    <property type="molecule type" value="Genomic_DNA"/>
</dbReference>
<dbReference type="GO" id="GO:0007064">
    <property type="term" value="P:mitotic sister chromatid cohesion"/>
    <property type="evidence" value="ECO:0007669"/>
    <property type="project" value="InterPro"/>
</dbReference>